<dbReference type="AlphaFoldDB" id="A0AAQ4CRF2"/>
<evidence type="ECO:0000313" key="1">
    <source>
        <dbReference type="EMBL" id="BDB98383.1"/>
    </source>
</evidence>
<dbReference type="EMBL" id="AP025226">
    <property type="protein sequence ID" value="BDB98383.1"/>
    <property type="molecule type" value="Genomic_DNA"/>
</dbReference>
<gene>
    <name evidence="1" type="ORF">SACC_14000</name>
</gene>
<accession>A0AAQ4CRF2</accession>
<reference evidence="1 2" key="1">
    <citation type="journal article" date="2022" name="Microbiol. Resour. Announc.">
        <title>Complete Genome Sequence of the Hyperthermophilic and Acidophilic Archaeon Saccharolobus caldissimus Strain HS-3T.</title>
        <authorList>
            <person name="Sakai H.D."/>
            <person name="Kurosawa N."/>
        </authorList>
    </citation>
    <scope>NUCLEOTIDE SEQUENCE [LARGE SCALE GENOMIC DNA]</scope>
    <source>
        <strain evidence="1 2">JCM32116</strain>
    </source>
</reference>
<name>A0AAQ4CRF2_9CREN</name>
<organism evidence="1 2">
    <name type="scientific">Saccharolobus caldissimus</name>
    <dbReference type="NCBI Taxonomy" id="1702097"/>
    <lineage>
        <taxon>Archaea</taxon>
        <taxon>Thermoproteota</taxon>
        <taxon>Thermoprotei</taxon>
        <taxon>Sulfolobales</taxon>
        <taxon>Sulfolobaceae</taxon>
        <taxon>Saccharolobus</taxon>
    </lineage>
</organism>
<dbReference type="Proteomes" id="UP001319921">
    <property type="component" value="Chromosome"/>
</dbReference>
<keyword evidence="2" id="KW-1185">Reference proteome</keyword>
<protein>
    <submittedName>
        <fullName evidence="1">Uncharacterized protein</fullName>
    </submittedName>
</protein>
<dbReference type="KEGG" id="scas:SACC_14000"/>
<evidence type="ECO:0000313" key="2">
    <source>
        <dbReference type="Proteomes" id="UP001319921"/>
    </source>
</evidence>
<proteinExistence type="predicted"/>
<sequence>MGSEFTTSDARELTSQWDFVTRSIARVKVEEGFDTFRL</sequence>